<gene>
    <name evidence="1" type="ORF">VCS650_LOCUS39751</name>
</gene>
<organism evidence="1 2">
    <name type="scientific">Adineta steineri</name>
    <dbReference type="NCBI Taxonomy" id="433720"/>
    <lineage>
        <taxon>Eukaryota</taxon>
        <taxon>Metazoa</taxon>
        <taxon>Spiralia</taxon>
        <taxon>Gnathifera</taxon>
        <taxon>Rotifera</taxon>
        <taxon>Eurotatoria</taxon>
        <taxon>Bdelloidea</taxon>
        <taxon>Adinetida</taxon>
        <taxon>Adinetidae</taxon>
        <taxon>Adineta</taxon>
    </lineage>
</organism>
<reference evidence="1" key="1">
    <citation type="submission" date="2021-02" db="EMBL/GenBank/DDBJ databases">
        <authorList>
            <person name="Nowell W R."/>
        </authorList>
    </citation>
    <scope>NUCLEOTIDE SEQUENCE</scope>
</reference>
<accession>A0A815PXM9</accession>
<dbReference type="AlphaFoldDB" id="A0A815PXM9"/>
<name>A0A815PXM9_9BILA</name>
<proteinExistence type="predicted"/>
<evidence type="ECO:0000313" key="2">
    <source>
        <dbReference type="Proteomes" id="UP000663891"/>
    </source>
</evidence>
<comment type="caution">
    <text evidence="1">The sequence shown here is derived from an EMBL/GenBank/DDBJ whole genome shotgun (WGS) entry which is preliminary data.</text>
</comment>
<dbReference type="EMBL" id="CAJNON010001362">
    <property type="protein sequence ID" value="CAF1455879.1"/>
    <property type="molecule type" value="Genomic_DNA"/>
</dbReference>
<dbReference type="Proteomes" id="UP000663891">
    <property type="component" value="Unassembled WGS sequence"/>
</dbReference>
<sequence>MIYFYTNKLEKPLRHGARTECRRTNRRGQNVAWTKRGTDKWSLGQNVATRGFFRRITMKPYRISSQELLYPYENNVNNNEKLNKIIHLKQLFDFQLQDILFGNRMNQFSRRDTGFLRFGRKR</sequence>
<evidence type="ECO:0000313" key="1">
    <source>
        <dbReference type="EMBL" id="CAF1455879.1"/>
    </source>
</evidence>
<protein>
    <submittedName>
        <fullName evidence="1">Uncharacterized protein</fullName>
    </submittedName>
</protein>
<dbReference type="OrthoDB" id="10451637at2759"/>